<keyword evidence="7" id="KW-0285">Flavoprotein</keyword>
<dbReference type="PANTHER" id="PTHR10578:SF149">
    <property type="entry name" value="2-HYDROXYACID OXIDASE 2"/>
    <property type="match status" value="1"/>
</dbReference>
<dbReference type="PROSITE" id="PS51349">
    <property type="entry name" value="FMN_HYDROXY_ACID_DH_2"/>
    <property type="match status" value="1"/>
</dbReference>
<evidence type="ECO:0000313" key="10">
    <source>
        <dbReference type="Proteomes" id="UP000549394"/>
    </source>
</evidence>
<comment type="similarity">
    <text evidence="3">Belongs to the FMN-dependent alpha-hydroxy acid dehydrogenase family.</text>
</comment>
<feature type="binding site" evidence="7">
    <location>
        <position position="174"/>
    </location>
    <ligand>
        <name>glyoxylate</name>
        <dbReference type="ChEBI" id="CHEBI:36655"/>
    </ligand>
</feature>
<evidence type="ECO:0000313" key="9">
    <source>
        <dbReference type="EMBL" id="CAD5112979.1"/>
    </source>
</evidence>
<evidence type="ECO:0000256" key="2">
    <source>
        <dbReference type="ARBA" id="ARBA00023002"/>
    </source>
</evidence>
<keyword evidence="10" id="KW-1185">Reference proteome</keyword>
<dbReference type="InterPro" id="IPR012133">
    <property type="entry name" value="Alpha-hydoxy_acid_DH_FMN"/>
</dbReference>
<dbReference type="InterPro" id="IPR013785">
    <property type="entry name" value="Aldolase_TIM"/>
</dbReference>
<feature type="binding site" evidence="7">
    <location>
        <begin position="316"/>
        <end position="317"/>
    </location>
    <ligand>
        <name>FMN</name>
        <dbReference type="ChEBI" id="CHEBI:58210"/>
    </ligand>
</feature>
<proteinExistence type="inferred from homology"/>
<comment type="cofactor">
    <cofactor evidence="1">
        <name>FMN</name>
        <dbReference type="ChEBI" id="CHEBI:58210"/>
    </cofactor>
</comment>
<feature type="domain" description="FMN hydroxy acid dehydrogenase" evidence="8">
    <location>
        <begin position="5"/>
        <end position="365"/>
    </location>
</feature>
<keyword evidence="7" id="KW-0288">FMN</keyword>
<dbReference type="InterPro" id="IPR000262">
    <property type="entry name" value="FMN-dep_DH"/>
</dbReference>
<evidence type="ECO:0000256" key="3">
    <source>
        <dbReference type="ARBA" id="ARBA00024042"/>
    </source>
</evidence>
<dbReference type="GO" id="GO:0003973">
    <property type="term" value="F:(S)-2-hydroxy-acid oxidase activity"/>
    <property type="evidence" value="ECO:0007669"/>
    <property type="project" value="UniProtKB-EC"/>
</dbReference>
<protein>
    <submittedName>
        <fullName evidence="9">DgyrCDS2183</fullName>
    </submittedName>
</protein>
<accession>A0A7I8V9H5</accession>
<sequence length="365" mass="40410">MNTVETENIVFSYKDIERLGKTNLSDKLIKYIYGGADQHQCVERNKTDIEKILLMPKVCANLEERCLETEILGHKIGMPFGFSPTMCRAWINDYGEIQAARAASDNNIPFGLSSYAETSIEQVGKSVREKNCLKIMQMNVYSKDSMNEEIIKRLEKSGFHAIAITLDHAVHGNRSFDKAIEEDNSTVHWPMPNFPKGILSELMKDTSKDASEVDSYCQTWDDIRRLKKLTKLKILAKGICKPEDALAAVEAGVDAVWVSNHGGRQLGDGPSTIESLRRIAPVLKGKGVELYVDGGFSKGTDILKGLALGANCVFFGRPVLSALAYDGEEGVEKLIEILSKELKNAMALVGCSKVSDIDESILWVE</sequence>
<comment type="caution">
    <text evidence="9">The sequence shown here is derived from an EMBL/GenBank/DDBJ whole genome shotgun (WGS) entry which is preliminary data.</text>
</comment>
<comment type="catalytic activity">
    <reaction evidence="5">
        <text>2-hydroxyoctanoate + O2 = 2-oxooctanoate + H2O2</text>
        <dbReference type="Rhea" id="RHEA:67940"/>
        <dbReference type="ChEBI" id="CHEBI:15379"/>
        <dbReference type="ChEBI" id="CHEBI:16240"/>
        <dbReference type="ChEBI" id="CHEBI:133514"/>
        <dbReference type="ChEBI" id="CHEBI:176689"/>
    </reaction>
    <physiologicalReaction direction="left-to-right" evidence="5">
        <dbReference type="Rhea" id="RHEA:67941"/>
    </physiologicalReaction>
</comment>
<feature type="binding site" evidence="7">
    <location>
        <position position="264"/>
    </location>
    <ligand>
        <name>glyoxylate</name>
        <dbReference type="ChEBI" id="CHEBI:36655"/>
    </ligand>
</feature>
<feature type="active site" description="Proton acceptor" evidence="6">
    <location>
        <position position="261"/>
    </location>
</feature>
<feature type="binding site" evidence="7">
    <location>
        <position position="237"/>
    </location>
    <ligand>
        <name>FMN</name>
        <dbReference type="ChEBI" id="CHEBI:58210"/>
    </ligand>
</feature>
<dbReference type="Proteomes" id="UP000549394">
    <property type="component" value="Unassembled WGS sequence"/>
</dbReference>
<evidence type="ECO:0000256" key="5">
    <source>
        <dbReference type="ARBA" id="ARBA00029327"/>
    </source>
</evidence>
<dbReference type="PIRSF" id="PIRSF000138">
    <property type="entry name" value="Al-hdrx_acd_dh"/>
    <property type="match status" value="1"/>
</dbReference>
<evidence type="ECO:0000256" key="1">
    <source>
        <dbReference type="ARBA" id="ARBA00001917"/>
    </source>
</evidence>
<organism evidence="9 10">
    <name type="scientific">Dimorphilus gyrociliatus</name>
    <dbReference type="NCBI Taxonomy" id="2664684"/>
    <lineage>
        <taxon>Eukaryota</taxon>
        <taxon>Metazoa</taxon>
        <taxon>Spiralia</taxon>
        <taxon>Lophotrochozoa</taxon>
        <taxon>Annelida</taxon>
        <taxon>Polychaeta</taxon>
        <taxon>Polychaeta incertae sedis</taxon>
        <taxon>Dinophilidae</taxon>
        <taxon>Dimorphilus</taxon>
    </lineage>
</organism>
<evidence type="ECO:0000259" key="8">
    <source>
        <dbReference type="PROSITE" id="PS51349"/>
    </source>
</evidence>
<feature type="binding site" evidence="7">
    <location>
        <position position="113"/>
    </location>
    <ligand>
        <name>FMN</name>
        <dbReference type="ChEBI" id="CHEBI:58210"/>
    </ligand>
</feature>
<dbReference type="AlphaFoldDB" id="A0A7I8V9H5"/>
<feature type="binding site" evidence="7">
    <location>
        <position position="259"/>
    </location>
    <ligand>
        <name>FMN</name>
        <dbReference type="ChEBI" id="CHEBI:58210"/>
    </ligand>
</feature>
<evidence type="ECO:0000256" key="4">
    <source>
        <dbReference type="ARBA" id="ARBA00029325"/>
    </source>
</evidence>
<dbReference type="SUPFAM" id="SSF51395">
    <property type="entry name" value="FMN-linked oxidoreductases"/>
    <property type="match status" value="1"/>
</dbReference>
<dbReference type="Pfam" id="PF01070">
    <property type="entry name" value="FMN_dh"/>
    <property type="match status" value="1"/>
</dbReference>
<gene>
    <name evidence="9" type="ORF">DGYR_LOCUS2032</name>
</gene>
<evidence type="ECO:0000256" key="7">
    <source>
        <dbReference type="PIRSR" id="PIRSR000138-2"/>
    </source>
</evidence>
<dbReference type="GO" id="GO:0010181">
    <property type="term" value="F:FMN binding"/>
    <property type="evidence" value="ECO:0007669"/>
    <property type="project" value="InterPro"/>
</dbReference>
<dbReference type="PANTHER" id="PTHR10578">
    <property type="entry name" value="S -2-HYDROXY-ACID OXIDASE-RELATED"/>
    <property type="match status" value="1"/>
</dbReference>
<dbReference type="Gene3D" id="3.20.20.70">
    <property type="entry name" value="Aldolase class I"/>
    <property type="match status" value="1"/>
</dbReference>
<dbReference type="EMBL" id="CAJFCJ010000003">
    <property type="protein sequence ID" value="CAD5112979.1"/>
    <property type="molecule type" value="Genomic_DNA"/>
</dbReference>
<feature type="binding site" evidence="7">
    <location>
        <position position="31"/>
    </location>
    <ligand>
        <name>glyoxylate</name>
        <dbReference type="ChEBI" id="CHEBI:36655"/>
    </ligand>
</feature>
<dbReference type="InterPro" id="IPR008259">
    <property type="entry name" value="FMN_hydac_DH_AS"/>
</dbReference>
<evidence type="ECO:0000256" key="6">
    <source>
        <dbReference type="PIRSR" id="PIRSR000138-1"/>
    </source>
</evidence>
<dbReference type="CDD" id="cd02809">
    <property type="entry name" value="alpha_hydroxyacid_oxid_FMN"/>
    <property type="match status" value="1"/>
</dbReference>
<dbReference type="PROSITE" id="PS00557">
    <property type="entry name" value="FMN_HYDROXY_ACID_DH_1"/>
    <property type="match status" value="1"/>
</dbReference>
<reference evidence="9 10" key="1">
    <citation type="submission" date="2020-08" db="EMBL/GenBank/DDBJ databases">
        <authorList>
            <person name="Hejnol A."/>
        </authorList>
    </citation>
    <scope>NUCLEOTIDE SEQUENCE [LARGE SCALE GENOMIC DNA]</scope>
</reference>
<dbReference type="GO" id="GO:0005777">
    <property type="term" value="C:peroxisome"/>
    <property type="evidence" value="ECO:0007669"/>
    <property type="project" value="UniProtKB-ARBA"/>
</dbReference>
<keyword evidence="2" id="KW-0560">Oxidoreductase</keyword>
<name>A0A7I8V9H5_9ANNE</name>
<dbReference type="InterPro" id="IPR037396">
    <property type="entry name" value="FMN_HAD"/>
</dbReference>
<comment type="catalytic activity">
    <reaction evidence="4">
        <text>a (2S)-2-hydroxycarboxylate + O2 = a 2-oxocarboxylate + H2O2</text>
        <dbReference type="Rhea" id="RHEA:16789"/>
        <dbReference type="ChEBI" id="CHEBI:15379"/>
        <dbReference type="ChEBI" id="CHEBI:16240"/>
        <dbReference type="ChEBI" id="CHEBI:35179"/>
        <dbReference type="ChEBI" id="CHEBI:58123"/>
        <dbReference type="EC" id="1.1.3.15"/>
    </reaction>
    <physiologicalReaction direction="left-to-right" evidence="4">
        <dbReference type="Rhea" id="RHEA:16790"/>
    </physiologicalReaction>
</comment>
<dbReference type="OrthoDB" id="6274671at2759"/>
<feature type="binding site" evidence="7">
    <location>
        <position position="165"/>
    </location>
    <ligand>
        <name>FMN</name>
        <dbReference type="ChEBI" id="CHEBI:58210"/>
    </ligand>
</feature>
<feature type="binding site" evidence="7">
    <location>
        <position position="261"/>
    </location>
    <ligand>
        <name>glyoxylate</name>
        <dbReference type="ChEBI" id="CHEBI:36655"/>
    </ligand>
</feature>
<feature type="binding site" evidence="7">
    <location>
        <position position="137"/>
    </location>
    <ligand>
        <name>FMN</name>
        <dbReference type="ChEBI" id="CHEBI:58210"/>
    </ligand>
</feature>